<sequence>MEEDEKAIMILFVIVGLVLVWVALEELKYLGLPIK</sequence>
<organism evidence="2">
    <name type="scientific">Vibrio alginolyticus</name>
    <dbReference type="NCBI Taxonomy" id="663"/>
    <lineage>
        <taxon>Bacteria</taxon>
        <taxon>Pseudomonadati</taxon>
        <taxon>Pseudomonadota</taxon>
        <taxon>Gammaproteobacteria</taxon>
        <taxon>Vibrionales</taxon>
        <taxon>Vibrionaceae</taxon>
        <taxon>Vibrio</taxon>
    </lineage>
</organism>
<protein>
    <submittedName>
        <fullName evidence="2">Uncharacterized protein</fullName>
    </submittedName>
</protein>
<keyword evidence="1" id="KW-1133">Transmembrane helix</keyword>
<proteinExistence type="predicted"/>
<evidence type="ECO:0000313" key="2">
    <source>
        <dbReference type="EMBL" id="ARP19991.1"/>
    </source>
</evidence>
<dbReference type="EMBL" id="CP017903">
    <property type="protein sequence ID" value="ARP19991.1"/>
    <property type="molecule type" value="Genomic_DNA"/>
</dbReference>
<keyword evidence="1" id="KW-0812">Transmembrane</keyword>
<keyword evidence="1" id="KW-0472">Membrane</keyword>
<dbReference type="AlphaFoldDB" id="A0A1W6TVU7"/>
<feature type="transmembrane region" description="Helical" evidence="1">
    <location>
        <begin position="7"/>
        <end position="24"/>
    </location>
</feature>
<name>A0A1W6TVU7_VIBAL</name>
<gene>
    <name evidence="2" type="ORF">K05K4_32620</name>
</gene>
<reference evidence="2" key="1">
    <citation type="submission" date="2016-10" db="EMBL/GenBank/DDBJ databases">
        <title>The High Quality Genome of Vibrio alginolyticus K01M1.</title>
        <authorList>
            <person name="Wendling C."/>
            <person name="Chibani C.M."/>
            <person name="Hertel R."/>
            <person name="Sproer C."/>
            <person name="Bunk B."/>
            <person name="Overmann J."/>
            <person name="Roth O."/>
            <person name="Liesegang H."/>
        </authorList>
    </citation>
    <scope>NUCLEOTIDE SEQUENCE</scope>
    <source>
        <strain evidence="2">K05K4</strain>
    </source>
</reference>
<evidence type="ECO:0000256" key="1">
    <source>
        <dbReference type="SAM" id="Phobius"/>
    </source>
</evidence>
<accession>A0A1W6TVU7</accession>